<dbReference type="Pfam" id="PF13579">
    <property type="entry name" value="Glyco_trans_4_4"/>
    <property type="match status" value="1"/>
</dbReference>
<dbReference type="Pfam" id="PF13692">
    <property type="entry name" value="Glyco_trans_1_4"/>
    <property type="match status" value="1"/>
</dbReference>
<reference evidence="2 3" key="1">
    <citation type="submission" date="2019-08" db="EMBL/GenBank/DDBJ databases">
        <authorList>
            <person name="Dhanesh K."/>
            <person name="Kumar G."/>
            <person name="Sasikala C."/>
            <person name="Venkata Ramana C."/>
        </authorList>
    </citation>
    <scope>NUCLEOTIDE SEQUENCE [LARGE SCALE GENOMIC DNA]</scope>
    <source>
        <strain evidence="2 3">JC645</strain>
    </source>
</reference>
<evidence type="ECO:0000259" key="1">
    <source>
        <dbReference type="Pfam" id="PF13579"/>
    </source>
</evidence>
<comment type="caution">
    <text evidence="2">The sequence shown here is derived from an EMBL/GenBank/DDBJ whole genome shotgun (WGS) entry which is preliminary data.</text>
</comment>
<dbReference type="Gene3D" id="3.40.50.2000">
    <property type="entry name" value="Glycogen Phosphorylase B"/>
    <property type="match status" value="1"/>
</dbReference>
<feature type="domain" description="Glycosyltransferase subfamily 4-like N-terminal" evidence="1">
    <location>
        <begin position="69"/>
        <end position="163"/>
    </location>
</feature>
<gene>
    <name evidence="2" type="ORF">FYK55_05145</name>
</gene>
<dbReference type="SUPFAM" id="SSF53756">
    <property type="entry name" value="UDP-Glycosyltransferase/glycogen phosphorylase"/>
    <property type="match status" value="1"/>
</dbReference>
<proteinExistence type="predicted"/>
<keyword evidence="3" id="KW-1185">Reference proteome</keyword>
<dbReference type="EMBL" id="VWOX01000002">
    <property type="protein sequence ID" value="KAA5546273.1"/>
    <property type="molecule type" value="Genomic_DNA"/>
</dbReference>
<organism evidence="2 3">
    <name type="scientific">Roseiconus nitratireducens</name>
    <dbReference type="NCBI Taxonomy" id="2605748"/>
    <lineage>
        <taxon>Bacteria</taxon>
        <taxon>Pseudomonadati</taxon>
        <taxon>Planctomycetota</taxon>
        <taxon>Planctomycetia</taxon>
        <taxon>Pirellulales</taxon>
        <taxon>Pirellulaceae</taxon>
        <taxon>Roseiconus</taxon>
    </lineage>
</organism>
<evidence type="ECO:0000313" key="3">
    <source>
        <dbReference type="Proteomes" id="UP000324479"/>
    </source>
</evidence>
<accession>A0A5M6DFU1</accession>
<dbReference type="RefSeq" id="WP_150075280.1">
    <property type="nucleotide sequence ID" value="NZ_VWOX01000002.1"/>
</dbReference>
<name>A0A5M6DFU1_9BACT</name>
<dbReference type="GO" id="GO:0016757">
    <property type="term" value="F:glycosyltransferase activity"/>
    <property type="evidence" value="ECO:0007669"/>
    <property type="project" value="UniProtKB-ARBA"/>
</dbReference>
<sequence length="364" mass="40979">MTESLVTEAETRPVTSAESKSTAQRRIVYISWAESCSRSDHTARELGGKSYMVYLGWLGSHPATVPFKYAGQFLMTLWILLRERPRAVFVMSPPLFAALPAVLWKWISGASFALDCHTGAYKNPRWRKFQWLQHWLGRQAATNLVTNEHLAELVESNGGHATIVRDVPVIFDQQIDMQLPKSFNVAVVCSFNYDEPVQEMFEAAALVKDIRFFVTGNPAKLRSHANVSYPANVALTGYLSDTEYGALLKQADAVMTLTTQDHTMLRGAWEAIYQSTPVIVSDWRCLREAFPKGAIFTRNSAAEISDAVRRCQDAQSRLMQEAQHACGERTLRWDRVRHELLQRVGLEVSVEEGAPLVTSSELRL</sequence>
<evidence type="ECO:0000313" key="2">
    <source>
        <dbReference type="EMBL" id="KAA5546273.1"/>
    </source>
</evidence>
<dbReference type="InterPro" id="IPR028098">
    <property type="entry name" value="Glyco_trans_4-like_N"/>
</dbReference>
<protein>
    <submittedName>
        <fullName evidence="2">Glycosyltransferase</fullName>
    </submittedName>
</protein>
<dbReference type="AlphaFoldDB" id="A0A5M6DFU1"/>
<dbReference type="Proteomes" id="UP000324479">
    <property type="component" value="Unassembled WGS sequence"/>
</dbReference>
<keyword evidence="2" id="KW-0808">Transferase</keyword>